<comment type="caution">
    <text evidence="5">The sequence shown here is derived from an EMBL/GenBank/DDBJ whole genome shotgun (WGS) entry which is preliminary data.</text>
</comment>
<dbReference type="SUPFAM" id="SSF52540">
    <property type="entry name" value="P-loop containing nucleoside triphosphate hydrolases"/>
    <property type="match status" value="1"/>
</dbReference>
<dbReference type="Proteomes" id="UP000276770">
    <property type="component" value="Unassembled WGS sequence"/>
</dbReference>
<evidence type="ECO:0000259" key="4">
    <source>
        <dbReference type="PROSITE" id="PS50893"/>
    </source>
</evidence>
<dbReference type="GO" id="GO:0005524">
    <property type="term" value="F:ATP binding"/>
    <property type="evidence" value="ECO:0007669"/>
    <property type="project" value="UniProtKB-KW"/>
</dbReference>
<dbReference type="Pfam" id="PF00005">
    <property type="entry name" value="ABC_tran"/>
    <property type="match status" value="1"/>
</dbReference>
<evidence type="ECO:0000313" key="5">
    <source>
        <dbReference type="EMBL" id="RLQ97086.1"/>
    </source>
</evidence>
<feature type="domain" description="ABC transporter" evidence="4">
    <location>
        <begin position="2"/>
        <end position="207"/>
    </location>
</feature>
<dbReference type="PROSITE" id="PS00211">
    <property type="entry name" value="ABC_TRANSPORTER_1"/>
    <property type="match status" value="1"/>
</dbReference>
<dbReference type="EMBL" id="RCVZ01000002">
    <property type="protein sequence ID" value="RLQ97086.1"/>
    <property type="molecule type" value="Genomic_DNA"/>
</dbReference>
<dbReference type="PANTHER" id="PTHR43423:SF1">
    <property type="entry name" value="ABC TRANSPORTER I FAMILY MEMBER 17"/>
    <property type="match status" value="1"/>
</dbReference>
<dbReference type="Gene3D" id="3.40.50.300">
    <property type="entry name" value="P-loop containing nucleotide triphosphate hydrolases"/>
    <property type="match status" value="1"/>
</dbReference>
<dbReference type="InterPro" id="IPR017871">
    <property type="entry name" value="ABC_transporter-like_CS"/>
</dbReference>
<dbReference type="AlphaFoldDB" id="A0A3L7K206"/>
<proteinExistence type="predicted"/>
<keyword evidence="2" id="KW-0547">Nucleotide-binding</keyword>
<reference evidence="5 6" key="1">
    <citation type="submission" date="2018-10" db="EMBL/GenBank/DDBJ databases">
        <title>Falsibacillus sp. genome draft.</title>
        <authorList>
            <person name="Shi S."/>
        </authorList>
    </citation>
    <scope>NUCLEOTIDE SEQUENCE [LARGE SCALE GENOMIC DNA]</scope>
    <source>
        <strain evidence="5 6">GY 10110</strain>
    </source>
</reference>
<evidence type="ECO:0000256" key="3">
    <source>
        <dbReference type="ARBA" id="ARBA00022840"/>
    </source>
</evidence>
<name>A0A3L7K206_9BACI</name>
<dbReference type="InterPro" id="IPR003593">
    <property type="entry name" value="AAA+_ATPase"/>
</dbReference>
<evidence type="ECO:0000256" key="1">
    <source>
        <dbReference type="ARBA" id="ARBA00022448"/>
    </source>
</evidence>
<dbReference type="GO" id="GO:0016887">
    <property type="term" value="F:ATP hydrolysis activity"/>
    <property type="evidence" value="ECO:0007669"/>
    <property type="project" value="InterPro"/>
</dbReference>
<accession>A0A3L7K206</accession>
<keyword evidence="3 5" id="KW-0067">ATP-binding</keyword>
<dbReference type="PROSITE" id="PS50893">
    <property type="entry name" value="ABC_TRANSPORTER_2"/>
    <property type="match status" value="1"/>
</dbReference>
<sequence length="207" mass="23446">MFSLHNVQYQHILRIEDMRIEKKEITCIVGESGAGKSTLLKLLNQMILPDKGEILYKGENIRDIDSVNLRRKVVMLAQQPLVFPGSIEDNLQKGLRLSEKDDASLKELDSILRAFSLQTLKLSQSIETLSGGEKQRVALGRVLLMKPEVYLLDEPTSALDDETAFDVMTEFLNRAKSQGSAVVMVTHSKMIAERFGERMIKMDKQEH</sequence>
<keyword evidence="6" id="KW-1185">Reference proteome</keyword>
<evidence type="ECO:0000313" key="6">
    <source>
        <dbReference type="Proteomes" id="UP000276770"/>
    </source>
</evidence>
<organism evidence="5 6">
    <name type="scientific">Falsibacillus albus</name>
    <dbReference type="NCBI Taxonomy" id="2478915"/>
    <lineage>
        <taxon>Bacteria</taxon>
        <taxon>Bacillati</taxon>
        <taxon>Bacillota</taxon>
        <taxon>Bacilli</taxon>
        <taxon>Bacillales</taxon>
        <taxon>Bacillaceae</taxon>
        <taxon>Falsibacillus</taxon>
    </lineage>
</organism>
<protein>
    <submittedName>
        <fullName evidence="5">ABC transporter ATP-binding protein</fullName>
    </submittedName>
</protein>
<gene>
    <name evidence="5" type="ORF">D9X91_02695</name>
</gene>
<evidence type="ECO:0000256" key="2">
    <source>
        <dbReference type="ARBA" id="ARBA00022741"/>
    </source>
</evidence>
<dbReference type="PANTHER" id="PTHR43423">
    <property type="entry name" value="ABC TRANSPORTER I FAMILY MEMBER 17"/>
    <property type="match status" value="1"/>
</dbReference>
<dbReference type="InterPro" id="IPR003439">
    <property type="entry name" value="ABC_transporter-like_ATP-bd"/>
</dbReference>
<keyword evidence="1" id="KW-0813">Transport</keyword>
<dbReference type="InterPro" id="IPR027417">
    <property type="entry name" value="P-loop_NTPase"/>
</dbReference>
<dbReference type="SMART" id="SM00382">
    <property type="entry name" value="AAA"/>
    <property type="match status" value="1"/>
</dbReference>
<dbReference type="RefSeq" id="WP_121679035.1">
    <property type="nucleotide sequence ID" value="NZ_RCVZ01000002.1"/>
</dbReference>
<dbReference type="OrthoDB" id="9785080at2"/>